<accession>A0ABM8BE98</accession>
<dbReference type="Proteomes" id="UP001321748">
    <property type="component" value="Chromosome"/>
</dbReference>
<sequence>MSEQHIRFRDIKPYEAPDSLDDLQGPYVGQIQLQHTVWWVPGDRIIDLKSVGQRHMAYQALLAEGRVTDQLAGLNAQRLIEDWTELHLDVRVRELWQSRFPELSYCREQPTTV</sequence>
<dbReference type="RefSeq" id="WP_317642725.1">
    <property type="nucleotide sequence ID" value="NZ_AP026800.1"/>
</dbReference>
<evidence type="ECO:0000313" key="1">
    <source>
        <dbReference type="EMBL" id="BDR55224.1"/>
    </source>
</evidence>
<evidence type="ECO:0000313" key="2">
    <source>
        <dbReference type="Proteomes" id="UP001321748"/>
    </source>
</evidence>
<dbReference type="EMBL" id="AP026800">
    <property type="protein sequence ID" value="BDR55224.1"/>
    <property type="molecule type" value="Genomic_DNA"/>
</dbReference>
<protein>
    <recommendedName>
        <fullName evidence="3">Transcriptional regulator</fullName>
    </recommendedName>
</protein>
<keyword evidence="2" id="KW-1185">Reference proteome</keyword>
<evidence type="ECO:0008006" key="3">
    <source>
        <dbReference type="Google" id="ProtNLM"/>
    </source>
</evidence>
<name>A0ABM8BE98_9BIFI</name>
<organism evidence="1 2">
    <name type="scientific">Bombiscardovia apis</name>
    <dbReference type="NCBI Taxonomy" id="2932182"/>
    <lineage>
        <taxon>Bacteria</taxon>
        <taxon>Bacillati</taxon>
        <taxon>Actinomycetota</taxon>
        <taxon>Actinomycetes</taxon>
        <taxon>Bifidobacteriales</taxon>
        <taxon>Bifidobacteriaceae</taxon>
        <taxon>Bombiscardovia</taxon>
    </lineage>
</organism>
<proteinExistence type="predicted"/>
<reference evidence="1 2" key="1">
    <citation type="journal article" date="2023" name="Microbiol. Spectr.">
        <title>Symbiosis of Carpenter Bees with Uncharacterized Lactic Acid Bacteria Showing NAD Auxotrophy.</title>
        <authorList>
            <person name="Kawasaki S."/>
            <person name="Ozawa K."/>
            <person name="Mori T."/>
            <person name="Yamamoto A."/>
            <person name="Ito M."/>
            <person name="Ohkuma M."/>
            <person name="Sakamoto M."/>
            <person name="Matsutani M."/>
        </authorList>
    </citation>
    <scope>NUCLEOTIDE SEQUENCE [LARGE SCALE GENOMIC DNA]</scope>
    <source>
        <strain evidence="1 2">KimH</strain>
    </source>
</reference>
<gene>
    <name evidence="1" type="ORF">KIMH_13350</name>
</gene>